<feature type="transmembrane region" description="Helical" evidence="1">
    <location>
        <begin position="118"/>
        <end position="140"/>
    </location>
</feature>
<sequence length="225" mass="24916">MKVQSKTKQQNPMSLEFPEFSLSQSTSEVIYKRCQTALVVLAIGIIVNLAIRVDFVLLSGQIGESSVTEMLQQFLLLVSSGAFAYLAKKRPEVNHAAILISAFFAVLFIRELDYWFDMIAHGAWVYPAIIIAGSAIFYAIRNGKQTVDQLALILASPHMNLLVTGVMLLLVFSRLFGMGSFWQGVMGEHYISNVKTIAEEGTELLAYCLIAFASLKTVIGITRKK</sequence>
<proteinExistence type="predicted"/>
<keyword evidence="1" id="KW-0472">Membrane</keyword>
<keyword evidence="1" id="KW-1133">Transmembrane helix</keyword>
<gene>
    <name evidence="2" type="ORF">V8Z71_00810</name>
</gene>
<name>A0ABU9FKU4_9VIBR</name>
<reference evidence="2 3" key="1">
    <citation type="submission" date="2024-02" db="EMBL/GenBank/DDBJ databases">
        <title>Bacteria isolated from the canopy kelp, Nereocystis luetkeana.</title>
        <authorList>
            <person name="Pfister C.A."/>
            <person name="Younker I.T."/>
            <person name="Light S.H."/>
        </authorList>
    </citation>
    <scope>NUCLEOTIDE SEQUENCE [LARGE SCALE GENOMIC DNA]</scope>
    <source>
        <strain evidence="2 3">TI.1.15</strain>
    </source>
</reference>
<feature type="transmembrane region" description="Helical" evidence="1">
    <location>
        <begin position="37"/>
        <end position="58"/>
    </location>
</feature>
<dbReference type="RefSeq" id="WP_341634007.1">
    <property type="nucleotide sequence ID" value="NZ_JBANDX010000001.1"/>
</dbReference>
<dbReference type="EMBL" id="JBANDX010000001">
    <property type="protein sequence ID" value="MEL0606829.1"/>
    <property type="molecule type" value="Genomic_DNA"/>
</dbReference>
<evidence type="ECO:0000256" key="1">
    <source>
        <dbReference type="SAM" id="Phobius"/>
    </source>
</evidence>
<accession>A0ABU9FKU4</accession>
<organism evidence="2 3">
    <name type="scientific">Vibrio echinoideorum</name>
    <dbReference type="NCBI Taxonomy" id="2100116"/>
    <lineage>
        <taxon>Bacteria</taxon>
        <taxon>Pseudomonadati</taxon>
        <taxon>Pseudomonadota</taxon>
        <taxon>Gammaproteobacteria</taxon>
        <taxon>Vibrionales</taxon>
        <taxon>Vibrionaceae</taxon>
        <taxon>Vibrio</taxon>
    </lineage>
</organism>
<evidence type="ECO:0000313" key="3">
    <source>
        <dbReference type="Proteomes" id="UP001377160"/>
    </source>
</evidence>
<protein>
    <submittedName>
        <fullName evidence="2">Uncharacterized protein</fullName>
    </submittedName>
</protein>
<evidence type="ECO:0000313" key="2">
    <source>
        <dbReference type="EMBL" id="MEL0606829.1"/>
    </source>
</evidence>
<keyword evidence="1" id="KW-0812">Transmembrane</keyword>
<dbReference type="Proteomes" id="UP001377160">
    <property type="component" value="Unassembled WGS sequence"/>
</dbReference>
<comment type="caution">
    <text evidence="2">The sequence shown here is derived from an EMBL/GenBank/DDBJ whole genome shotgun (WGS) entry which is preliminary data.</text>
</comment>
<feature type="transmembrane region" description="Helical" evidence="1">
    <location>
        <begin position="161"/>
        <end position="184"/>
    </location>
</feature>
<feature type="transmembrane region" description="Helical" evidence="1">
    <location>
        <begin position="70"/>
        <end position="86"/>
    </location>
</feature>
<keyword evidence="3" id="KW-1185">Reference proteome</keyword>
<feature type="transmembrane region" description="Helical" evidence="1">
    <location>
        <begin position="93"/>
        <end position="112"/>
    </location>
</feature>